<proteinExistence type="predicted"/>
<evidence type="ECO:0000313" key="1">
    <source>
        <dbReference type="EMBL" id="CAF1678398.1"/>
    </source>
</evidence>
<accession>A0A816GVQ0</accession>
<name>A0A816GVQ0_ADIRI</name>
<dbReference type="EMBL" id="CAJNOR010014473">
    <property type="protein sequence ID" value="CAF1678398.1"/>
    <property type="molecule type" value="Genomic_DNA"/>
</dbReference>
<organism evidence="1 2">
    <name type="scientific">Adineta ricciae</name>
    <name type="common">Rotifer</name>
    <dbReference type="NCBI Taxonomy" id="249248"/>
    <lineage>
        <taxon>Eukaryota</taxon>
        <taxon>Metazoa</taxon>
        <taxon>Spiralia</taxon>
        <taxon>Gnathifera</taxon>
        <taxon>Rotifera</taxon>
        <taxon>Eurotatoria</taxon>
        <taxon>Bdelloidea</taxon>
        <taxon>Adinetida</taxon>
        <taxon>Adinetidae</taxon>
        <taxon>Adineta</taxon>
    </lineage>
</organism>
<dbReference type="Proteomes" id="UP000663828">
    <property type="component" value="Unassembled WGS sequence"/>
</dbReference>
<reference evidence="1" key="1">
    <citation type="submission" date="2021-02" db="EMBL/GenBank/DDBJ databases">
        <authorList>
            <person name="Nowell W R."/>
        </authorList>
    </citation>
    <scope>NUCLEOTIDE SEQUENCE</scope>
</reference>
<gene>
    <name evidence="1" type="ORF">XAT740_LOCUS60058</name>
</gene>
<comment type="caution">
    <text evidence="1">The sequence shown here is derived from an EMBL/GenBank/DDBJ whole genome shotgun (WGS) entry which is preliminary data.</text>
</comment>
<feature type="non-terminal residue" evidence="1">
    <location>
        <position position="1"/>
    </location>
</feature>
<evidence type="ECO:0000313" key="2">
    <source>
        <dbReference type="Proteomes" id="UP000663828"/>
    </source>
</evidence>
<protein>
    <submittedName>
        <fullName evidence="1">Uncharacterized protein</fullName>
    </submittedName>
</protein>
<sequence length="243" mass="29264">KTLYRKNFKLYRTDDDFDQIRPESEYHHDNYFGFNFNTKQTADDYIHCHWNELMDLFVNDLYDYLEKYKDYELTPDYVEIALKVIKKNREEFCNSIRKSSFGENLFKEKVCSYIKKNPMHSQNSMNIYLTLGTIDNQFIDLFQQIHVESFVQFALQFDFIKEISDRDVIEKLFKLLKTTISEKQFQLIVNILKKLIEINRVSLLELHENLFDFKNRSYDDDDEKTKSIQESIIKLLLALSGFV</sequence>
<keyword evidence="2" id="KW-1185">Reference proteome</keyword>
<dbReference type="AlphaFoldDB" id="A0A816GVQ0"/>